<keyword evidence="2" id="KW-0597">Phosphoprotein</keyword>
<dbReference type="InterPro" id="IPR003660">
    <property type="entry name" value="HAMP_dom"/>
</dbReference>
<dbReference type="PANTHER" id="PTHR34220">
    <property type="entry name" value="SENSOR HISTIDINE KINASE YPDA"/>
    <property type="match status" value="1"/>
</dbReference>
<dbReference type="Pfam" id="PF06580">
    <property type="entry name" value="His_kinase"/>
    <property type="match status" value="1"/>
</dbReference>
<dbReference type="InterPro" id="IPR036890">
    <property type="entry name" value="HATPase_C_sf"/>
</dbReference>
<dbReference type="InterPro" id="IPR003594">
    <property type="entry name" value="HATPase_dom"/>
</dbReference>
<dbReference type="EMBL" id="DVHA01000082">
    <property type="protein sequence ID" value="HIR60419.1"/>
    <property type="molecule type" value="Genomic_DNA"/>
</dbReference>
<dbReference type="SUPFAM" id="SSF55874">
    <property type="entry name" value="ATPase domain of HSP90 chaperone/DNA topoisomerase II/histidine kinase"/>
    <property type="match status" value="1"/>
</dbReference>
<keyword evidence="5" id="KW-0812">Transmembrane</keyword>
<reference evidence="7" key="1">
    <citation type="submission" date="2020-10" db="EMBL/GenBank/DDBJ databases">
        <authorList>
            <person name="Gilroy R."/>
        </authorList>
    </citation>
    <scope>NUCLEOTIDE SEQUENCE</scope>
    <source>
        <strain evidence="7">CHK189-12415</strain>
    </source>
</reference>
<evidence type="ECO:0000256" key="3">
    <source>
        <dbReference type="ARBA" id="ARBA00022679"/>
    </source>
</evidence>
<sequence length="566" mass="63516">MKSLRKRLPVLFTVMLLPVLLFSAITLWVTARDMRERVLEANRSALSYYVQELDTTLSLLEDYLLNFAVNDNSVSKLHSADTNARAIAKAEVFERLRFEYEIYGADCIFFYCPSTDCYITVYSSALNYQDARELREMVTGGYEDYLTDHRWKAGRLAGDAYLYQIVETAVNGPLVYGALIDIAAVQERLSASPETAIYMTGPDGQALVGAGTLREEGIALDPGRDGYTDGRRNWMVIQESSPNGFILWETFPQGPFLGSGSTFPLLLGLSAIMLLVLAGAILLIRRWVLRPLSGLEKGIRELSAGNLNYQISPYGVPEEYARVNSAFNQMTGQIRDLKIQVYEEKLRQQQAELNFLYMQMRPHFFLNALTTIVNFGKLKQYENMYQFIGYLGRYIRYSLRRHASNVPLREEVAHIENYLDMVGLQSPGSVMLMADIQEEAQGCRVLPFSVYTFVENSVKHALSPGRMMSVFLSARVEGGTLAVTVEDDGAGFTEEALAKFRDPAWIESPDGQHIGIRNIIRSLSLMYGEEASVTLSNAVPSGARVELRLPAEREPAGSEYQEEGKP</sequence>
<evidence type="ECO:0000313" key="8">
    <source>
        <dbReference type="Proteomes" id="UP000824241"/>
    </source>
</evidence>
<evidence type="ECO:0000256" key="4">
    <source>
        <dbReference type="ARBA" id="ARBA00022777"/>
    </source>
</evidence>
<dbReference type="Gene3D" id="6.10.340.10">
    <property type="match status" value="1"/>
</dbReference>
<proteinExistence type="predicted"/>
<accession>A0A9D1DWH8</accession>
<dbReference type="CDD" id="cd06225">
    <property type="entry name" value="HAMP"/>
    <property type="match status" value="1"/>
</dbReference>
<dbReference type="Pfam" id="PF00672">
    <property type="entry name" value="HAMP"/>
    <property type="match status" value="1"/>
</dbReference>
<organism evidence="7 8">
    <name type="scientific">Candidatus Faecivivens stercoravium</name>
    <dbReference type="NCBI Taxonomy" id="2840803"/>
    <lineage>
        <taxon>Bacteria</taxon>
        <taxon>Bacillati</taxon>
        <taxon>Bacillota</taxon>
        <taxon>Clostridia</taxon>
        <taxon>Eubacteriales</taxon>
        <taxon>Oscillospiraceae</taxon>
        <taxon>Oscillospiraceae incertae sedis</taxon>
        <taxon>Candidatus Faecivivens</taxon>
    </lineage>
</organism>
<evidence type="ECO:0000256" key="2">
    <source>
        <dbReference type="ARBA" id="ARBA00022553"/>
    </source>
</evidence>
<dbReference type="InterPro" id="IPR050640">
    <property type="entry name" value="Bact_2-comp_sensor_kinase"/>
</dbReference>
<feature type="transmembrane region" description="Helical" evidence="5">
    <location>
        <begin position="263"/>
        <end position="284"/>
    </location>
</feature>
<reference evidence="7" key="2">
    <citation type="journal article" date="2021" name="PeerJ">
        <title>Extensive microbial diversity within the chicken gut microbiome revealed by metagenomics and culture.</title>
        <authorList>
            <person name="Gilroy R."/>
            <person name="Ravi A."/>
            <person name="Getino M."/>
            <person name="Pursley I."/>
            <person name="Horton D.L."/>
            <person name="Alikhan N.F."/>
            <person name="Baker D."/>
            <person name="Gharbi K."/>
            <person name="Hall N."/>
            <person name="Watson M."/>
            <person name="Adriaenssens E.M."/>
            <person name="Foster-Nyarko E."/>
            <person name="Jarju S."/>
            <person name="Secka A."/>
            <person name="Antonio M."/>
            <person name="Oren A."/>
            <person name="Chaudhuri R.R."/>
            <person name="La Ragione R."/>
            <person name="Hildebrand F."/>
            <person name="Pallen M.J."/>
        </authorList>
    </citation>
    <scope>NUCLEOTIDE SEQUENCE</scope>
    <source>
        <strain evidence="7">CHK189-12415</strain>
    </source>
</reference>
<dbReference type="InterPro" id="IPR010559">
    <property type="entry name" value="Sig_transdc_His_kin_internal"/>
</dbReference>
<keyword evidence="3" id="KW-0808">Transferase</keyword>
<dbReference type="PROSITE" id="PS50885">
    <property type="entry name" value="HAMP"/>
    <property type="match status" value="1"/>
</dbReference>
<keyword evidence="5" id="KW-1133">Transmembrane helix</keyword>
<comment type="caution">
    <text evidence="7">The sequence shown here is derived from an EMBL/GenBank/DDBJ whole genome shotgun (WGS) entry which is preliminary data.</text>
</comment>
<evidence type="ECO:0000256" key="5">
    <source>
        <dbReference type="SAM" id="Phobius"/>
    </source>
</evidence>
<gene>
    <name evidence="7" type="ORF">IAB37_02430</name>
</gene>
<dbReference type="SMART" id="SM00304">
    <property type="entry name" value="HAMP"/>
    <property type="match status" value="1"/>
</dbReference>
<comment type="subcellular location">
    <subcellularLocation>
        <location evidence="1">Membrane</location>
    </subcellularLocation>
</comment>
<evidence type="ECO:0000313" key="7">
    <source>
        <dbReference type="EMBL" id="HIR60419.1"/>
    </source>
</evidence>
<evidence type="ECO:0000259" key="6">
    <source>
        <dbReference type="PROSITE" id="PS50885"/>
    </source>
</evidence>
<dbReference type="Proteomes" id="UP000824241">
    <property type="component" value="Unassembled WGS sequence"/>
</dbReference>
<dbReference type="PANTHER" id="PTHR34220:SF7">
    <property type="entry name" value="SENSOR HISTIDINE KINASE YPDA"/>
    <property type="match status" value="1"/>
</dbReference>
<dbReference type="AlphaFoldDB" id="A0A9D1DWH8"/>
<dbReference type="SUPFAM" id="SSF158472">
    <property type="entry name" value="HAMP domain-like"/>
    <property type="match status" value="1"/>
</dbReference>
<dbReference type="Gene3D" id="3.30.565.10">
    <property type="entry name" value="Histidine kinase-like ATPase, C-terminal domain"/>
    <property type="match status" value="1"/>
</dbReference>
<keyword evidence="5" id="KW-0472">Membrane</keyword>
<name>A0A9D1DWH8_9FIRM</name>
<keyword evidence="4 7" id="KW-0418">Kinase</keyword>
<protein>
    <submittedName>
        <fullName evidence="7">Histidine kinase</fullName>
    </submittedName>
</protein>
<dbReference type="GO" id="GO:0016020">
    <property type="term" value="C:membrane"/>
    <property type="evidence" value="ECO:0007669"/>
    <property type="project" value="UniProtKB-SubCell"/>
</dbReference>
<dbReference type="Pfam" id="PF02518">
    <property type="entry name" value="HATPase_c"/>
    <property type="match status" value="1"/>
</dbReference>
<evidence type="ECO:0000256" key="1">
    <source>
        <dbReference type="ARBA" id="ARBA00004370"/>
    </source>
</evidence>
<feature type="domain" description="HAMP" evidence="6">
    <location>
        <begin position="286"/>
        <end position="339"/>
    </location>
</feature>
<dbReference type="GO" id="GO:0000155">
    <property type="term" value="F:phosphorelay sensor kinase activity"/>
    <property type="evidence" value="ECO:0007669"/>
    <property type="project" value="InterPro"/>
</dbReference>